<sequence>MYTDELTVRDRAAAILVIVFAQQIEDVVELTWDDVTVTDDDVTVRLGKTEFALPSPLDEPFRHLAAEPDHDLTASHPNSNWVFRGYSPGQHIHGSSLRERLKVVFATRAARLGTLHELTKLGPVPVSADALGYHPSTIERHVVAAATTYAEYIAAARDQRMTS</sequence>
<keyword evidence="1" id="KW-0233">DNA recombination</keyword>
<accession>A0A3D9UZ07</accession>
<dbReference type="InterPro" id="IPR013762">
    <property type="entry name" value="Integrase-like_cat_sf"/>
</dbReference>
<evidence type="ECO:0000256" key="1">
    <source>
        <dbReference type="ARBA" id="ARBA00023172"/>
    </source>
</evidence>
<dbReference type="InterPro" id="IPR011010">
    <property type="entry name" value="DNA_brk_join_enz"/>
</dbReference>
<dbReference type="GO" id="GO:0015074">
    <property type="term" value="P:DNA integration"/>
    <property type="evidence" value="ECO:0007669"/>
    <property type="project" value="InterPro"/>
</dbReference>
<evidence type="ECO:0008006" key="4">
    <source>
        <dbReference type="Google" id="ProtNLM"/>
    </source>
</evidence>
<comment type="caution">
    <text evidence="2">The sequence shown here is derived from an EMBL/GenBank/DDBJ whole genome shotgun (WGS) entry which is preliminary data.</text>
</comment>
<dbReference type="SUPFAM" id="SSF56349">
    <property type="entry name" value="DNA breaking-rejoining enzymes"/>
    <property type="match status" value="1"/>
</dbReference>
<dbReference type="AlphaFoldDB" id="A0A3D9UZ07"/>
<organism evidence="2 3">
    <name type="scientific">Calidifontibacter indicus</name>
    <dbReference type="NCBI Taxonomy" id="419650"/>
    <lineage>
        <taxon>Bacteria</taxon>
        <taxon>Bacillati</taxon>
        <taxon>Actinomycetota</taxon>
        <taxon>Actinomycetes</taxon>
        <taxon>Micrococcales</taxon>
        <taxon>Dermacoccaceae</taxon>
        <taxon>Calidifontibacter</taxon>
    </lineage>
</organism>
<dbReference type="GO" id="GO:0006310">
    <property type="term" value="P:DNA recombination"/>
    <property type="evidence" value="ECO:0007669"/>
    <property type="project" value="UniProtKB-KW"/>
</dbReference>
<name>A0A3D9UZ07_9MICO</name>
<evidence type="ECO:0000313" key="3">
    <source>
        <dbReference type="Proteomes" id="UP000256253"/>
    </source>
</evidence>
<dbReference type="GO" id="GO:0003677">
    <property type="term" value="F:DNA binding"/>
    <property type="evidence" value="ECO:0007669"/>
    <property type="project" value="InterPro"/>
</dbReference>
<dbReference type="Gene3D" id="1.10.443.10">
    <property type="entry name" value="Intergrase catalytic core"/>
    <property type="match status" value="1"/>
</dbReference>
<proteinExistence type="predicted"/>
<dbReference type="Proteomes" id="UP000256253">
    <property type="component" value="Unassembled WGS sequence"/>
</dbReference>
<reference evidence="2 3" key="1">
    <citation type="submission" date="2018-08" db="EMBL/GenBank/DDBJ databases">
        <title>Sequencing the genomes of 1000 actinobacteria strains.</title>
        <authorList>
            <person name="Klenk H.-P."/>
        </authorList>
    </citation>
    <scope>NUCLEOTIDE SEQUENCE [LARGE SCALE GENOMIC DNA]</scope>
    <source>
        <strain evidence="2 3">DSM 22967</strain>
    </source>
</reference>
<keyword evidence="3" id="KW-1185">Reference proteome</keyword>
<evidence type="ECO:0000313" key="2">
    <source>
        <dbReference type="EMBL" id="REF31194.1"/>
    </source>
</evidence>
<protein>
    <recommendedName>
        <fullName evidence="4">Tyr recombinase domain-containing protein</fullName>
    </recommendedName>
</protein>
<dbReference type="EMBL" id="QTUA01000001">
    <property type="protein sequence ID" value="REF31194.1"/>
    <property type="molecule type" value="Genomic_DNA"/>
</dbReference>
<gene>
    <name evidence="2" type="ORF">DFJ65_2241</name>
</gene>